<keyword evidence="10" id="KW-1185">Reference proteome</keyword>
<evidence type="ECO:0000313" key="9">
    <source>
        <dbReference type="EMBL" id="ODB97285.1"/>
    </source>
</evidence>
<evidence type="ECO:0000256" key="2">
    <source>
        <dbReference type="ARBA" id="ARBA00007613"/>
    </source>
</evidence>
<dbReference type="GO" id="GO:0009279">
    <property type="term" value="C:cell outer membrane"/>
    <property type="evidence" value="ECO:0007669"/>
    <property type="project" value="UniProtKB-SubCell"/>
</dbReference>
<name>A0A1E2URU6_9GAMM</name>
<dbReference type="GO" id="GO:0015288">
    <property type="term" value="F:porin activity"/>
    <property type="evidence" value="ECO:0007669"/>
    <property type="project" value="TreeGrafter"/>
</dbReference>
<sequence length="479" mass="53254">MTIKPLPEHSLGPCELLKKGLTSSVISLFTAVFLVVFPTLSAADSSAKAYDLDQAIAVALENNRLRTISQQSMQIAEEQYKQAKSTYWPSLSLNASFQRRDEKANFEYPAQRFDLMPGMLPPVDVPAQEIDILGRDTTLYSLDMNYPLYTGGKRSSLIEQARLGVDIAAQEVRRTDLQVVQDVKRYFYAAHYTQQLEDLAEEISIAFEALRDITQAFYEGGSNSVNKLDLLQSKLAYTLASATHAELASKHASALAALAFAMGLDWRAEIRLNNPDYAVTIPQDALENLVEQALDFNPQAQQLKLAVDVYEAKIEEAASDHYPMVGLMASVGGFDNDLDGGLDTDANRNSWTLGIGVTMKLFEGGRTQHRVSAARVGRDQKEQQRLLLNESLATQIKHLFLQTHAAKQQIEITQTAVETARENRDLSSRAYQTGAVKTEKVIEANLMDALVRANHYRAKHDQALHLAEITYLLGREATE</sequence>
<dbReference type="InterPro" id="IPR003423">
    <property type="entry name" value="OMP_efflux"/>
</dbReference>
<evidence type="ECO:0000256" key="7">
    <source>
        <dbReference type="ARBA" id="ARBA00023237"/>
    </source>
</evidence>
<evidence type="ECO:0000256" key="3">
    <source>
        <dbReference type="ARBA" id="ARBA00022448"/>
    </source>
</evidence>
<evidence type="ECO:0000256" key="4">
    <source>
        <dbReference type="ARBA" id="ARBA00022452"/>
    </source>
</evidence>
<dbReference type="AlphaFoldDB" id="A0A1E2URU6"/>
<protein>
    <recommendedName>
        <fullName evidence="11">Transporter</fullName>
    </recommendedName>
</protein>
<organism evidence="9 10">
    <name type="scientific">Candidatus Thiodiazotropha endoloripes</name>
    <dbReference type="NCBI Taxonomy" id="1818881"/>
    <lineage>
        <taxon>Bacteria</taxon>
        <taxon>Pseudomonadati</taxon>
        <taxon>Pseudomonadota</taxon>
        <taxon>Gammaproteobacteria</taxon>
        <taxon>Chromatiales</taxon>
        <taxon>Sedimenticolaceae</taxon>
        <taxon>Candidatus Thiodiazotropha</taxon>
    </lineage>
</organism>
<reference evidence="9 10" key="1">
    <citation type="submission" date="2016-03" db="EMBL/GenBank/DDBJ databases">
        <title>Chemosynthetic sulphur-oxidizing symbionts of marine invertebrate animals are capable of nitrogen fixation.</title>
        <authorList>
            <person name="Petersen J.M."/>
            <person name="Kemper A."/>
            <person name="Gruber-Vodicka H."/>
            <person name="Cardini U."/>
            <person name="Geest Mvander."/>
            <person name="Kleiner M."/>
            <person name="Bulgheresi S."/>
            <person name="Fussmann M."/>
            <person name="Herbold C."/>
            <person name="Seah B.K.B."/>
            <person name="Antony C.Paul."/>
            <person name="Liu D."/>
            <person name="Belitz A."/>
            <person name="Weber M."/>
        </authorList>
    </citation>
    <scope>NUCLEOTIDE SEQUENCE [LARGE SCALE GENOMIC DNA]</scope>
    <source>
        <strain evidence="9">G_D</strain>
    </source>
</reference>
<dbReference type="SUPFAM" id="SSF56954">
    <property type="entry name" value="Outer membrane efflux proteins (OEP)"/>
    <property type="match status" value="1"/>
</dbReference>
<evidence type="ECO:0000256" key="6">
    <source>
        <dbReference type="ARBA" id="ARBA00023136"/>
    </source>
</evidence>
<comment type="similarity">
    <text evidence="2">Belongs to the outer membrane factor (OMF) (TC 1.B.17) family.</text>
</comment>
<dbReference type="RefSeq" id="WP_069024485.1">
    <property type="nucleotide sequence ID" value="NZ_LVJZ01000003.1"/>
</dbReference>
<keyword evidence="7" id="KW-0998">Cell outer membrane</keyword>
<evidence type="ECO:0000313" key="10">
    <source>
        <dbReference type="Proteomes" id="UP000094849"/>
    </source>
</evidence>
<keyword evidence="5 8" id="KW-0812">Transmembrane</keyword>
<proteinExistence type="inferred from homology"/>
<gene>
    <name evidence="9" type="ORF">A3196_11255</name>
</gene>
<evidence type="ECO:0000256" key="1">
    <source>
        <dbReference type="ARBA" id="ARBA00004442"/>
    </source>
</evidence>
<accession>A0A1E2URU6</accession>
<keyword evidence="3" id="KW-0813">Transport</keyword>
<evidence type="ECO:0008006" key="11">
    <source>
        <dbReference type="Google" id="ProtNLM"/>
    </source>
</evidence>
<comment type="caution">
    <text evidence="9">The sequence shown here is derived from an EMBL/GenBank/DDBJ whole genome shotgun (WGS) entry which is preliminary data.</text>
</comment>
<dbReference type="PANTHER" id="PTHR30026:SF20">
    <property type="entry name" value="OUTER MEMBRANE PROTEIN TOLC"/>
    <property type="match status" value="1"/>
</dbReference>
<dbReference type="InterPro" id="IPR051906">
    <property type="entry name" value="TolC-like"/>
</dbReference>
<keyword evidence="4" id="KW-1134">Transmembrane beta strand</keyword>
<evidence type="ECO:0000256" key="8">
    <source>
        <dbReference type="SAM" id="Phobius"/>
    </source>
</evidence>
<evidence type="ECO:0000256" key="5">
    <source>
        <dbReference type="ARBA" id="ARBA00022692"/>
    </source>
</evidence>
<dbReference type="Pfam" id="PF02321">
    <property type="entry name" value="OEP"/>
    <property type="match status" value="2"/>
</dbReference>
<keyword evidence="8" id="KW-1133">Transmembrane helix</keyword>
<dbReference type="GO" id="GO:0015562">
    <property type="term" value="F:efflux transmembrane transporter activity"/>
    <property type="evidence" value="ECO:0007669"/>
    <property type="project" value="InterPro"/>
</dbReference>
<dbReference type="Gene3D" id="1.20.1600.10">
    <property type="entry name" value="Outer membrane efflux proteins (OEP)"/>
    <property type="match status" value="1"/>
</dbReference>
<dbReference type="Proteomes" id="UP000094849">
    <property type="component" value="Unassembled WGS sequence"/>
</dbReference>
<comment type="subcellular location">
    <subcellularLocation>
        <location evidence="1">Cell outer membrane</location>
    </subcellularLocation>
</comment>
<dbReference type="STRING" id="1818881.A3196_11255"/>
<feature type="transmembrane region" description="Helical" evidence="8">
    <location>
        <begin position="21"/>
        <end position="40"/>
    </location>
</feature>
<dbReference type="EMBL" id="LVJZ01000003">
    <property type="protein sequence ID" value="ODB97285.1"/>
    <property type="molecule type" value="Genomic_DNA"/>
</dbReference>
<keyword evidence="6 8" id="KW-0472">Membrane</keyword>
<dbReference type="PANTHER" id="PTHR30026">
    <property type="entry name" value="OUTER MEMBRANE PROTEIN TOLC"/>
    <property type="match status" value="1"/>
</dbReference>
<dbReference type="GO" id="GO:1990281">
    <property type="term" value="C:efflux pump complex"/>
    <property type="evidence" value="ECO:0007669"/>
    <property type="project" value="TreeGrafter"/>
</dbReference>